<feature type="domain" description="Complex 1 LYR protein" evidence="4">
    <location>
        <begin position="7"/>
        <end position="61"/>
    </location>
</feature>
<dbReference type="GO" id="GO:0034551">
    <property type="term" value="P:mitochondrial respiratory chain complex III assembly"/>
    <property type="evidence" value="ECO:0007669"/>
    <property type="project" value="InterPro"/>
</dbReference>
<comment type="subcellular location">
    <subcellularLocation>
        <location evidence="1">Mitochondrion matrix</location>
    </subcellularLocation>
</comment>
<evidence type="ECO:0000256" key="1">
    <source>
        <dbReference type="ARBA" id="ARBA00004305"/>
    </source>
</evidence>
<keyword evidence="2" id="KW-0496">Mitochondrion</keyword>
<dbReference type="EMBL" id="BNCO01000041">
    <property type="protein sequence ID" value="GIL60665.1"/>
    <property type="molecule type" value="Genomic_DNA"/>
</dbReference>
<organism evidence="5 6">
    <name type="scientific">Volvox africanus</name>
    <dbReference type="NCBI Taxonomy" id="51714"/>
    <lineage>
        <taxon>Eukaryota</taxon>
        <taxon>Viridiplantae</taxon>
        <taxon>Chlorophyta</taxon>
        <taxon>core chlorophytes</taxon>
        <taxon>Chlorophyceae</taxon>
        <taxon>CS clade</taxon>
        <taxon>Chlamydomonadales</taxon>
        <taxon>Volvocaceae</taxon>
        <taxon>Volvox</taxon>
    </lineage>
</organism>
<protein>
    <recommendedName>
        <fullName evidence="4">Complex 1 LYR protein domain-containing protein</fullName>
    </recommendedName>
</protein>
<keyword evidence="6" id="KW-1185">Reference proteome</keyword>
<name>A0A8J4BEX7_9CHLO</name>
<proteinExistence type="predicted"/>
<evidence type="ECO:0000313" key="5">
    <source>
        <dbReference type="EMBL" id="GIL60665.1"/>
    </source>
</evidence>
<evidence type="ECO:0000313" key="6">
    <source>
        <dbReference type="Proteomes" id="UP000747399"/>
    </source>
</evidence>
<dbReference type="Proteomes" id="UP000747399">
    <property type="component" value="Unassembled WGS sequence"/>
</dbReference>
<accession>A0A8J4BEX7</accession>
<dbReference type="PANTHER" id="PTHR46749">
    <property type="entry name" value="COMPLEX III ASSEMBLY FACTOR LYRM7"/>
    <property type="match status" value="1"/>
</dbReference>
<dbReference type="GO" id="GO:0005759">
    <property type="term" value="C:mitochondrial matrix"/>
    <property type="evidence" value="ECO:0007669"/>
    <property type="project" value="UniProtKB-SubCell"/>
</dbReference>
<keyword evidence="3" id="KW-0143">Chaperone</keyword>
<dbReference type="PANTHER" id="PTHR46749:SF1">
    <property type="entry name" value="COMPLEX III ASSEMBLY FACTOR LYRM7"/>
    <property type="match status" value="1"/>
</dbReference>
<dbReference type="InterPro" id="IPR050435">
    <property type="entry name" value="MZM1/LYRM7"/>
</dbReference>
<dbReference type="InterPro" id="IPR045298">
    <property type="entry name" value="Complex1_LYR_LYRM7"/>
</dbReference>
<dbReference type="InterPro" id="IPR008011">
    <property type="entry name" value="Complex1_LYR_dom"/>
</dbReference>
<comment type="caution">
    <text evidence="5">The sequence shown here is derived from an EMBL/GenBank/DDBJ whole genome shotgun (WGS) entry which is preliminary data.</text>
</comment>
<dbReference type="CDD" id="cd20267">
    <property type="entry name" value="Complex1_LYR_LYRM7"/>
    <property type="match status" value="1"/>
</dbReference>
<evidence type="ECO:0000256" key="2">
    <source>
        <dbReference type="ARBA" id="ARBA00023128"/>
    </source>
</evidence>
<evidence type="ECO:0000259" key="4">
    <source>
        <dbReference type="Pfam" id="PF05347"/>
    </source>
</evidence>
<evidence type="ECO:0000256" key="3">
    <source>
        <dbReference type="ARBA" id="ARBA00023186"/>
    </source>
</evidence>
<dbReference type="AlphaFoldDB" id="A0A8J4BEX7"/>
<gene>
    <name evidence="5" type="ORF">Vafri_15203</name>
</gene>
<dbReference type="Pfam" id="PF05347">
    <property type="entry name" value="Complex1_LYR"/>
    <property type="match status" value="1"/>
</dbReference>
<sequence>MASKASISVYRQLIRTVHKTFAGDPPAILAARKELKNAFMANRDLTDKGQIRDKLAEAIEADEFLRDNVIQAVKKDCGSYEISPEKAAQLRSMDAGDMRPTMRG</sequence>
<dbReference type="GO" id="GO:0044183">
    <property type="term" value="F:protein folding chaperone"/>
    <property type="evidence" value="ECO:0007669"/>
    <property type="project" value="TreeGrafter"/>
</dbReference>
<reference evidence="5" key="1">
    <citation type="journal article" date="2021" name="Proc. Natl. Acad. Sci. U.S.A.">
        <title>Three genomes in the algal genus Volvox reveal the fate of a haploid sex-determining region after a transition to homothallism.</title>
        <authorList>
            <person name="Yamamoto K."/>
            <person name="Hamaji T."/>
            <person name="Kawai-Toyooka H."/>
            <person name="Matsuzaki R."/>
            <person name="Takahashi F."/>
            <person name="Nishimura Y."/>
            <person name="Kawachi M."/>
            <person name="Noguchi H."/>
            <person name="Minakuchi Y."/>
            <person name="Umen J.G."/>
            <person name="Toyoda A."/>
            <person name="Nozaki H."/>
        </authorList>
    </citation>
    <scope>NUCLEOTIDE SEQUENCE</scope>
    <source>
        <strain evidence="5">NIES-3780</strain>
    </source>
</reference>